<dbReference type="PANTHER" id="PTHR33751">
    <property type="entry name" value="CBB3-TYPE CYTOCHROME C OXIDASE SUBUNIT FIXP"/>
    <property type="match status" value="1"/>
</dbReference>
<feature type="domain" description="Cytochrome c" evidence="7">
    <location>
        <begin position="255"/>
        <end position="334"/>
    </location>
</feature>
<dbReference type="RefSeq" id="WP_007254487.1">
    <property type="nucleotide sequence ID" value="NZ_CH724107.1"/>
</dbReference>
<dbReference type="Proteomes" id="UP000003635">
    <property type="component" value="Unassembled WGS sequence"/>
</dbReference>
<evidence type="ECO:0000256" key="1">
    <source>
        <dbReference type="ARBA" id="ARBA00022448"/>
    </source>
</evidence>
<protein>
    <submittedName>
        <fullName evidence="8">Class I triheme cytochrome c</fullName>
    </submittedName>
</protein>
<proteinExistence type="predicted"/>
<dbReference type="HOGENOM" id="CLU_061981_0_0_5"/>
<evidence type="ECO:0000313" key="9">
    <source>
        <dbReference type="Proteomes" id="UP000003635"/>
    </source>
</evidence>
<dbReference type="STRING" id="314256.OG2516_04808"/>
<dbReference type="GO" id="GO:0009055">
    <property type="term" value="F:electron transfer activity"/>
    <property type="evidence" value="ECO:0007669"/>
    <property type="project" value="InterPro"/>
</dbReference>
<evidence type="ECO:0000256" key="5">
    <source>
        <dbReference type="ARBA" id="ARBA00023004"/>
    </source>
</evidence>
<dbReference type="AlphaFoldDB" id="Q2CAA8"/>
<dbReference type="InterPro" id="IPR050597">
    <property type="entry name" value="Cytochrome_c_Oxidase_Subunit"/>
</dbReference>
<keyword evidence="3 6" id="KW-0479">Metal-binding</keyword>
<keyword evidence="2 6" id="KW-0349">Heme</keyword>
<dbReference type="PROSITE" id="PS51007">
    <property type="entry name" value="CYTC"/>
    <property type="match status" value="3"/>
</dbReference>
<keyword evidence="9" id="KW-1185">Reference proteome</keyword>
<dbReference type="GO" id="GO:0046872">
    <property type="term" value="F:metal ion binding"/>
    <property type="evidence" value="ECO:0007669"/>
    <property type="project" value="UniProtKB-KW"/>
</dbReference>
<accession>Q2CAA8</accession>
<dbReference type="OrthoDB" id="9773456at2"/>
<dbReference type="InterPro" id="IPR036909">
    <property type="entry name" value="Cyt_c-like_dom_sf"/>
</dbReference>
<dbReference type="SUPFAM" id="SSF46626">
    <property type="entry name" value="Cytochrome c"/>
    <property type="match status" value="3"/>
</dbReference>
<evidence type="ECO:0000256" key="6">
    <source>
        <dbReference type="PROSITE-ProRule" id="PRU00433"/>
    </source>
</evidence>
<dbReference type="EMBL" id="AAOT01000057">
    <property type="protein sequence ID" value="EAR49610.1"/>
    <property type="molecule type" value="Genomic_DNA"/>
</dbReference>
<keyword evidence="4" id="KW-0249">Electron transport</keyword>
<keyword evidence="5 6" id="KW-0408">Iron</keyword>
<dbReference type="Gene3D" id="1.10.760.10">
    <property type="entry name" value="Cytochrome c-like domain"/>
    <property type="match status" value="3"/>
</dbReference>
<evidence type="ECO:0000256" key="2">
    <source>
        <dbReference type="ARBA" id="ARBA00022617"/>
    </source>
</evidence>
<keyword evidence="1" id="KW-0813">Transport</keyword>
<feature type="domain" description="Cytochrome c" evidence="7">
    <location>
        <begin position="69"/>
        <end position="155"/>
    </location>
</feature>
<dbReference type="PANTHER" id="PTHR33751:SF9">
    <property type="entry name" value="CYTOCHROME C4"/>
    <property type="match status" value="1"/>
</dbReference>
<evidence type="ECO:0000256" key="3">
    <source>
        <dbReference type="ARBA" id="ARBA00022723"/>
    </source>
</evidence>
<dbReference type="GO" id="GO:0020037">
    <property type="term" value="F:heme binding"/>
    <property type="evidence" value="ECO:0007669"/>
    <property type="project" value="InterPro"/>
</dbReference>
<reference evidence="8 9" key="1">
    <citation type="journal article" date="2010" name="J. Bacteriol.">
        <title>Genome sequences of Oceanicola granulosus HTCC2516(T) and Oceanicola batsensis HTCC2597(TDelta).</title>
        <authorList>
            <person name="Thrash J.C."/>
            <person name="Cho J.C."/>
            <person name="Vergin K.L."/>
            <person name="Giovannoni S.J."/>
        </authorList>
    </citation>
    <scope>NUCLEOTIDE SEQUENCE [LARGE SCALE GENOMIC DNA]</scope>
    <source>
        <strain evidence="9">ATCC BAA-861 / DSM 15982 / KCTC 12143 / HTCC2516</strain>
    </source>
</reference>
<dbReference type="eggNOG" id="COG2863">
    <property type="taxonomic scope" value="Bacteria"/>
</dbReference>
<dbReference type="InterPro" id="IPR009056">
    <property type="entry name" value="Cyt_c-like_dom"/>
</dbReference>
<dbReference type="eggNOG" id="COG2010">
    <property type="taxonomic scope" value="Bacteria"/>
</dbReference>
<organism evidence="8 9">
    <name type="scientific">Oceanicola granulosus (strain ATCC BAA-861 / DSM 15982 / KCTC 12143 / HTCC2516)</name>
    <dbReference type="NCBI Taxonomy" id="314256"/>
    <lineage>
        <taxon>Bacteria</taxon>
        <taxon>Pseudomonadati</taxon>
        <taxon>Pseudomonadota</taxon>
        <taxon>Alphaproteobacteria</taxon>
        <taxon>Rhodobacterales</taxon>
        <taxon>Roseobacteraceae</taxon>
        <taxon>Oceanicola</taxon>
    </lineage>
</organism>
<name>Q2CAA8_OCEGH</name>
<dbReference type="Pfam" id="PF13442">
    <property type="entry name" value="Cytochrome_CBB3"/>
    <property type="match status" value="2"/>
</dbReference>
<gene>
    <name evidence="8" type="ORF">OG2516_04808</name>
</gene>
<comment type="caution">
    <text evidence="8">The sequence shown here is derived from an EMBL/GenBank/DDBJ whole genome shotgun (WGS) entry which is preliminary data.</text>
</comment>
<feature type="domain" description="Cytochrome c" evidence="7">
    <location>
        <begin position="152"/>
        <end position="241"/>
    </location>
</feature>
<evidence type="ECO:0000313" key="8">
    <source>
        <dbReference type="EMBL" id="EAR49610.1"/>
    </source>
</evidence>
<evidence type="ECO:0000256" key="4">
    <source>
        <dbReference type="ARBA" id="ARBA00022982"/>
    </source>
</evidence>
<sequence>MRRVLLTLAALAALGLVGAAATVGIGLYNVSAQEGHWPGVRWVLHTTFRNSVELRAMPEDAVPDLSDPALAALGARHFASACAPCHAAPGADRTATMRAMLPVPPPIGQAVGEWSAAELHWIVYNGIKMSGMPAWPGREREAEVWPVVAYLQDVQAGDGALPPPPPELPADAPEHAAYCAGCHGSIEGHVPRLDIQNAAYLLEELEEFREGSRQSGIMEHAASAVPEAALADLAAWFAARPATGTAGEGPREGAALAMRGTRDVPACSACHGPGATRARPDIPLLEGQDRHYLAVQLRLWRDGVRHGSELMAAAARELSDAEIDLLAAWYAAQEPRDAEEVAAP</sequence>
<evidence type="ECO:0000259" key="7">
    <source>
        <dbReference type="PROSITE" id="PS51007"/>
    </source>
</evidence>